<evidence type="ECO:0008006" key="3">
    <source>
        <dbReference type="Google" id="ProtNLM"/>
    </source>
</evidence>
<evidence type="ECO:0000313" key="1">
    <source>
        <dbReference type="EMBL" id="KMQ92323.1"/>
    </source>
</evidence>
<dbReference type="STRING" id="67767.A0A0J7KPP1"/>
<sequence>MFKQRLWNTEWKRLKRKSDLDLDMLAQEEYFEHIATRSAYYDLNKKNSKKQQYVHNVDITLYNNVISDDEYHNDHDHRSNYDQLITQDIEQTQFPHKKSTDTSQVCFALKDTKGSICEIDDASINTTINSREPQNSFAFVESQNQNNIYNITASTTNNTLYEQGTNDKEIISHCESTNSDFKLMQDLGVWAVKRNVTLNALSHLLKILKKYNHKFLPMCAQTLLKTPKSTILLIKELICGGKFWYYGIVSGLKTVLSKEILKTMSDVIEIDVFFDGFSPYGSIRRCLWPIAGCIADRNEVFIIAIWCGETKCPSDLDAYLEDFINETLELMNGFNIENRCYKLKIRNIIADAPARAWLKCVNQHGNKFACERCTVRGVWFGNRMTYPPHEEAPLRTDESICQQTHKEYHKG</sequence>
<dbReference type="Proteomes" id="UP000036403">
    <property type="component" value="Unassembled WGS sequence"/>
</dbReference>
<proteinExistence type="predicted"/>
<feature type="non-terminal residue" evidence="1">
    <location>
        <position position="411"/>
    </location>
</feature>
<dbReference type="OrthoDB" id="7700589at2759"/>
<dbReference type="PANTHER" id="PTHR33053:SF9">
    <property type="entry name" value="AGAP000105-PA"/>
    <property type="match status" value="1"/>
</dbReference>
<accession>A0A0J7KPP1</accession>
<evidence type="ECO:0000313" key="2">
    <source>
        <dbReference type="Proteomes" id="UP000036403"/>
    </source>
</evidence>
<reference evidence="1 2" key="1">
    <citation type="submission" date="2015-04" db="EMBL/GenBank/DDBJ databases">
        <title>Lasius niger genome sequencing.</title>
        <authorList>
            <person name="Konorov E.A."/>
            <person name="Nikitin M.A."/>
            <person name="Kirill M.V."/>
            <person name="Chang P."/>
        </authorList>
    </citation>
    <scope>NUCLEOTIDE SEQUENCE [LARGE SCALE GENOMIC DNA]</scope>
    <source>
        <tissue evidence="1">Whole</tissue>
    </source>
</reference>
<gene>
    <name evidence="1" type="ORF">RF55_7704</name>
</gene>
<dbReference type="EMBL" id="LBMM01004525">
    <property type="protein sequence ID" value="KMQ92323.1"/>
    <property type="molecule type" value="Genomic_DNA"/>
</dbReference>
<name>A0A0J7KPP1_LASNI</name>
<organism evidence="1 2">
    <name type="scientific">Lasius niger</name>
    <name type="common">Black garden ant</name>
    <dbReference type="NCBI Taxonomy" id="67767"/>
    <lineage>
        <taxon>Eukaryota</taxon>
        <taxon>Metazoa</taxon>
        <taxon>Ecdysozoa</taxon>
        <taxon>Arthropoda</taxon>
        <taxon>Hexapoda</taxon>
        <taxon>Insecta</taxon>
        <taxon>Pterygota</taxon>
        <taxon>Neoptera</taxon>
        <taxon>Endopterygota</taxon>
        <taxon>Hymenoptera</taxon>
        <taxon>Apocrita</taxon>
        <taxon>Aculeata</taxon>
        <taxon>Formicoidea</taxon>
        <taxon>Formicidae</taxon>
        <taxon>Formicinae</taxon>
        <taxon>Lasius</taxon>
        <taxon>Lasius</taxon>
    </lineage>
</organism>
<protein>
    <recommendedName>
        <fullName evidence="3">Tpa: transposase domain-containing protein</fullName>
    </recommendedName>
</protein>
<dbReference type="PANTHER" id="PTHR33053">
    <property type="entry name" value="PROTEIN, PUTATIVE-RELATED"/>
    <property type="match status" value="1"/>
</dbReference>
<dbReference type="AlphaFoldDB" id="A0A0J7KPP1"/>
<keyword evidence="2" id="KW-1185">Reference proteome</keyword>
<comment type="caution">
    <text evidence="1">The sequence shown here is derived from an EMBL/GenBank/DDBJ whole genome shotgun (WGS) entry which is preliminary data.</text>
</comment>
<dbReference type="PaxDb" id="67767-A0A0J7KPP1"/>